<comment type="caution">
    <text evidence="8">The sequence shown here is derived from an EMBL/GenBank/DDBJ whole genome shotgun (WGS) entry which is preliminary data.</text>
</comment>
<dbReference type="HOGENOM" id="CLU_077636_1_0_4"/>
<comment type="function">
    <text evidence="5">An accessory protein needed during the final step in the assembly of 30S ribosomal subunit, possibly for assembly of the head region. Essential for efficient processing of 16S rRNA. May be needed both before and after RbfA during the maturation of 16S rRNA. It has affinity for free ribosomal 30S subunits but not for 70S ribosomes.</text>
</comment>
<keyword evidence="2 5" id="KW-0690">Ribosome biogenesis</keyword>
<dbReference type="SUPFAM" id="SSF50346">
    <property type="entry name" value="PRC-barrel domain"/>
    <property type="match status" value="1"/>
</dbReference>
<dbReference type="GO" id="GO:0043022">
    <property type="term" value="F:ribosome binding"/>
    <property type="evidence" value="ECO:0007669"/>
    <property type="project" value="InterPro"/>
</dbReference>
<feature type="domain" description="Ribosome maturation factor RimM PRC barrel" evidence="7">
    <location>
        <begin position="93"/>
        <end position="157"/>
    </location>
</feature>
<protein>
    <recommendedName>
        <fullName evidence="5">Ribosome maturation factor RimM</fullName>
    </recommendedName>
</protein>
<reference evidence="8 9" key="1">
    <citation type="submission" date="2010-03" db="EMBL/GenBank/DDBJ databases">
        <authorList>
            <consortium name="The Broad Institute Genome Sequencing Platform"/>
            <person name="Ward D."/>
            <person name="Earl A."/>
            <person name="Feldgarden M."/>
            <person name="Gevers D."/>
            <person name="Young S."/>
            <person name="Zeng Q."/>
            <person name="Koehrsen M."/>
            <person name="Alvarado L."/>
            <person name="Berlin A.M."/>
            <person name="Borenstein D."/>
            <person name="Chapman S.B."/>
            <person name="Chen Z."/>
            <person name="Engels R."/>
            <person name="Freedman E."/>
            <person name="Gellesch M."/>
            <person name="Goldberg J."/>
            <person name="Griggs A."/>
            <person name="Gujja S."/>
            <person name="Heilman E.R."/>
            <person name="Heiman D.I."/>
            <person name="Hepburn T.A."/>
            <person name="Howarth C."/>
            <person name="Jen D."/>
            <person name="Larson L."/>
            <person name="Mehta T."/>
            <person name="Park D."/>
            <person name="Pearson M."/>
            <person name="Richards J."/>
            <person name="Roberts A."/>
            <person name="Saif S."/>
            <person name="Shea T.D."/>
            <person name="Shenoy N."/>
            <person name="Sisk P."/>
            <person name="Stolte C."/>
            <person name="Sykes S.N."/>
            <person name="Walk T."/>
            <person name="White J."/>
            <person name="Yandava C."/>
            <person name="Izard J."/>
            <person name="Baranova O.V."/>
            <person name="Blanton J.M."/>
            <person name="Tanner A.C."/>
            <person name="Dewhirst F."/>
            <person name="Haas B."/>
            <person name="Nusbaum C."/>
            <person name="Birren B."/>
        </authorList>
    </citation>
    <scope>NUCLEOTIDE SEQUENCE [LARGE SCALE GENOMIC DNA]</scope>
    <source>
        <strain evidence="8 9">ATCC 29453</strain>
    </source>
</reference>
<dbReference type="InterPro" id="IPR011961">
    <property type="entry name" value="RimM"/>
</dbReference>
<dbReference type="GO" id="GO:0005737">
    <property type="term" value="C:cytoplasm"/>
    <property type="evidence" value="ECO:0007669"/>
    <property type="project" value="UniProtKB-SubCell"/>
</dbReference>
<dbReference type="InterPro" id="IPR036976">
    <property type="entry name" value="RimM_N_sf"/>
</dbReference>
<reference evidence="8 9" key="2">
    <citation type="submission" date="2011-10" db="EMBL/GenBank/DDBJ databases">
        <title>The Genome Sequence of Simonsiella muelleri ATCC 29453.</title>
        <authorList>
            <consortium name="The Broad Institute Genome Sequencing Platform"/>
            <consortium name="The Broad Institute Genome Sequencing Center for Infectious Disease"/>
            <person name="Earl A."/>
            <person name="Ward D."/>
            <person name="Feldgarden M."/>
            <person name="Gevers D."/>
            <person name="Izard J."/>
            <person name="Baranova O.V."/>
            <person name="Blanton J.M."/>
            <person name="Tanner A.C."/>
            <person name="Dewhirst F."/>
            <person name="Young S.K."/>
            <person name="Zeng Q."/>
            <person name="Gargeya S."/>
            <person name="Fitzgerald M."/>
            <person name="Haas B."/>
            <person name="Abouelleil A."/>
            <person name="Alvarado L."/>
            <person name="Arachchi H.M."/>
            <person name="Berlin A."/>
            <person name="Brown A."/>
            <person name="Chapman S.B."/>
            <person name="Chen Z."/>
            <person name="Dunbar C."/>
            <person name="Freedman E."/>
            <person name="Gearin G."/>
            <person name="Goldberg J."/>
            <person name="Griggs A."/>
            <person name="Gujja S."/>
            <person name="Heiman D."/>
            <person name="Howarth C."/>
            <person name="Larson L."/>
            <person name="Lui A."/>
            <person name="MacDonald P.J.P."/>
            <person name="Montmayeur A."/>
            <person name="Murphy C."/>
            <person name="Neiman D."/>
            <person name="Pearson M."/>
            <person name="Priest M."/>
            <person name="Roberts A."/>
            <person name="Saif S."/>
            <person name="Shea T."/>
            <person name="Shenoy N."/>
            <person name="Sisk P."/>
            <person name="Stolte C."/>
            <person name="Sykes S."/>
            <person name="Wortman J."/>
            <person name="Nusbaum C."/>
            <person name="Birren B."/>
        </authorList>
    </citation>
    <scope>NUCLEOTIDE SEQUENCE [LARGE SCALE GENOMIC DNA]</scope>
    <source>
        <strain evidence="8 9">ATCC 29453</strain>
    </source>
</reference>
<comment type="subunit">
    <text evidence="5">Binds ribosomal protein uS19.</text>
</comment>
<dbReference type="PANTHER" id="PTHR33692:SF1">
    <property type="entry name" value="RIBOSOME MATURATION FACTOR RIMM"/>
    <property type="match status" value="1"/>
</dbReference>
<name>V9HM27_9NEIS</name>
<dbReference type="EMBL" id="ADCY02000025">
    <property type="protein sequence ID" value="EFG30869.2"/>
    <property type="molecule type" value="Genomic_DNA"/>
</dbReference>
<evidence type="ECO:0000313" key="9">
    <source>
        <dbReference type="Proteomes" id="UP000017813"/>
    </source>
</evidence>
<evidence type="ECO:0000256" key="4">
    <source>
        <dbReference type="ARBA" id="ARBA00023186"/>
    </source>
</evidence>
<dbReference type="GO" id="GO:0042274">
    <property type="term" value="P:ribosomal small subunit biogenesis"/>
    <property type="evidence" value="ECO:0007669"/>
    <property type="project" value="UniProtKB-UniRule"/>
</dbReference>
<evidence type="ECO:0000259" key="7">
    <source>
        <dbReference type="Pfam" id="PF24986"/>
    </source>
</evidence>
<dbReference type="Gene3D" id="2.30.30.240">
    <property type="entry name" value="PRC-barrel domain"/>
    <property type="match status" value="1"/>
</dbReference>
<evidence type="ECO:0000313" key="8">
    <source>
        <dbReference type="EMBL" id="EFG30869.2"/>
    </source>
</evidence>
<dbReference type="Gene3D" id="2.40.30.60">
    <property type="entry name" value="RimM"/>
    <property type="match status" value="1"/>
</dbReference>
<evidence type="ECO:0000259" key="6">
    <source>
        <dbReference type="Pfam" id="PF01782"/>
    </source>
</evidence>
<dbReference type="InterPro" id="IPR009000">
    <property type="entry name" value="Transl_B-barrel_sf"/>
</dbReference>
<dbReference type="Pfam" id="PF24986">
    <property type="entry name" value="PRC_RimM"/>
    <property type="match status" value="1"/>
</dbReference>
<proteinExistence type="inferred from homology"/>
<sequence length="160" mass="18213">MGYIKGAFGVKGWVKVQPSTEYTDSLLDYSQWRLVQGNDVMMATLLNGHVANGELHVKFEQIQDRDSAALLRGYTIYIPREQFAEPDENEFYWTDLMGMQVHNRDNACLGEVINIMETGAHDVLVVKGEFGEKLIPFVSQFIDDVNELTQTITVDWGVDY</sequence>
<organism evidence="8 9">
    <name type="scientific">Simonsiella muelleri ATCC 29453</name>
    <dbReference type="NCBI Taxonomy" id="641147"/>
    <lineage>
        <taxon>Bacteria</taxon>
        <taxon>Pseudomonadati</taxon>
        <taxon>Pseudomonadota</taxon>
        <taxon>Betaproteobacteria</taxon>
        <taxon>Neisseriales</taxon>
        <taxon>Neisseriaceae</taxon>
        <taxon>Simonsiella</taxon>
    </lineage>
</organism>
<dbReference type="NCBIfam" id="TIGR02273">
    <property type="entry name" value="16S_RimM"/>
    <property type="match status" value="1"/>
</dbReference>
<dbReference type="eggNOG" id="COG0806">
    <property type="taxonomic scope" value="Bacteria"/>
</dbReference>
<keyword evidence="1 5" id="KW-0963">Cytoplasm</keyword>
<comment type="domain">
    <text evidence="5">The PRC barrel domain binds ribosomal protein uS19.</text>
</comment>
<gene>
    <name evidence="5" type="primary">rimM</name>
    <name evidence="8" type="ORF">HMPREF9021_01097</name>
</gene>
<dbReference type="Proteomes" id="UP000017813">
    <property type="component" value="Unassembled WGS sequence"/>
</dbReference>
<dbReference type="AlphaFoldDB" id="V9HM27"/>
<evidence type="ECO:0000256" key="2">
    <source>
        <dbReference type="ARBA" id="ARBA00022517"/>
    </source>
</evidence>
<dbReference type="PANTHER" id="PTHR33692">
    <property type="entry name" value="RIBOSOME MATURATION FACTOR RIMM"/>
    <property type="match status" value="1"/>
</dbReference>
<keyword evidence="3 5" id="KW-0698">rRNA processing</keyword>
<dbReference type="SUPFAM" id="SSF50447">
    <property type="entry name" value="Translation proteins"/>
    <property type="match status" value="1"/>
</dbReference>
<evidence type="ECO:0000256" key="3">
    <source>
        <dbReference type="ARBA" id="ARBA00022552"/>
    </source>
</evidence>
<evidence type="ECO:0000256" key="1">
    <source>
        <dbReference type="ARBA" id="ARBA00022490"/>
    </source>
</evidence>
<keyword evidence="9" id="KW-1185">Reference proteome</keyword>
<comment type="similarity">
    <text evidence="5">Belongs to the RimM family.</text>
</comment>
<dbReference type="InterPro" id="IPR056792">
    <property type="entry name" value="PRC_RimM"/>
</dbReference>
<evidence type="ECO:0000256" key="5">
    <source>
        <dbReference type="HAMAP-Rule" id="MF_00014"/>
    </source>
</evidence>
<feature type="domain" description="RimM N-terminal" evidence="6">
    <location>
        <begin position="1"/>
        <end position="82"/>
    </location>
</feature>
<dbReference type="InterPro" id="IPR002676">
    <property type="entry name" value="RimM_N"/>
</dbReference>
<keyword evidence="4 5" id="KW-0143">Chaperone</keyword>
<dbReference type="Pfam" id="PF01782">
    <property type="entry name" value="RimM"/>
    <property type="match status" value="1"/>
</dbReference>
<dbReference type="GO" id="GO:0006364">
    <property type="term" value="P:rRNA processing"/>
    <property type="evidence" value="ECO:0007669"/>
    <property type="project" value="UniProtKB-UniRule"/>
</dbReference>
<dbReference type="InterPro" id="IPR011033">
    <property type="entry name" value="PRC_barrel-like_sf"/>
</dbReference>
<dbReference type="HAMAP" id="MF_00014">
    <property type="entry name" value="Ribosome_mat_RimM"/>
    <property type="match status" value="1"/>
</dbReference>
<dbReference type="GO" id="GO:0005840">
    <property type="term" value="C:ribosome"/>
    <property type="evidence" value="ECO:0007669"/>
    <property type="project" value="InterPro"/>
</dbReference>
<comment type="subcellular location">
    <subcellularLocation>
        <location evidence="5">Cytoplasm</location>
    </subcellularLocation>
</comment>
<accession>V9HM27</accession>
<dbReference type="STRING" id="641147.HMPREF9021_01097"/>